<proteinExistence type="predicted"/>
<feature type="transmembrane region" description="Helical" evidence="1">
    <location>
        <begin position="108"/>
        <end position="129"/>
    </location>
</feature>
<feature type="transmembrane region" description="Helical" evidence="1">
    <location>
        <begin position="49"/>
        <end position="72"/>
    </location>
</feature>
<feature type="transmembrane region" description="Helical" evidence="1">
    <location>
        <begin position="168"/>
        <end position="189"/>
    </location>
</feature>
<accession>A0AAW0CAZ6</accession>
<gene>
    <name evidence="2" type="ORF">R3P38DRAFT_617022</name>
</gene>
<sequence length="655" mass="70216">MSKAADPVENMPFLGYTSQSKAVEDTKAKGSVHETPPRKHGIIPSARSFFSWSFLVALFGWPGLVILGQLLLQTGAWGFFAVLQYQGGVSLPHRVAVSAKNNPHTVEWISTQISTILAFCSTFLFSYGVRQAITLHLRGEGMSLAEFVSSTQIATGGLIFNPRKQLRLTLIAGGVMILTGVQTAGWNALLTPRSIYIDTPLVGHELDLSSHILEQMNNTDAVEYCVEYGTRQAPFMVGQAESGYTAVKGVLGLPATLTVMDKSFNASTGGILPLSLESVDASSWFQNSGELPSTIKPSWELHDGLDTSYRLTQQGFSADVSCSFLNDSNPFIHSLFVGNTSIQGWETPTLGASQINYNTLRANCTNDDDQIHALNFNGAYTYANAPNYLLIVLCPNDHSYTIAMRGNGVYQFMKDTVCTVTPKIISADVSYQSTFVNVTIRSSETAAPVNVHAPPTIAVAETISNMLFWSQAIDANGVGDKIRSLVAAVDPDLGGHSVLNTTEQYLRGVVEYSATVFRACLASNPQFTAALPSSDSMNFPTSGIFQTETVGWEQFPNVTVLQLVPGAIVAVLTTVIVIGAVAHHAADPKGEHFNPSDAMHLMAASSAGGLKQVFDSGVHKDIQAAERVVISLGTSVVGGLSSRDRVSPVATDHPV</sequence>
<protein>
    <submittedName>
        <fullName evidence="2">Uncharacterized protein</fullName>
    </submittedName>
</protein>
<keyword evidence="1" id="KW-0472">Membrane</keyword>
<keyword evidence="1" id="KW-0812">Transmembrane</keyword>
<evidence type="ECO:0000256" key="1">
    <source>
        <dbReference type="SAM" id="Phobius"/>
    </source>
</evidence>
<name>A0AAW0CAZ6_9AGAR</name>
<organism evidence="2 3">
    <name type="scientific">Favolaschia claudopus</name>
    <dbReference type="NCBI Taxonomy" id="2862362"/>
    <lineage>
        <taxon>Eukaryota</taxon>
        <taxon>Fungi</taxon>
        <taxon>Dikarya</taxon>
        <taxon>Basidiomycota</taxon>
        <taxon>Agaricomycotina</taxon>
        <taxon>Agaricomycetes</taxon>
        <taxon>Agaricomycetidae</taxon>
        <taxon>Agaricales</taxon>
        <taxon>Marasmiineae</taxon>
        <taxon>Mycenaceae</taxon>
        <taxon>Favolaschia</taxon>
    </lineage>
</organism>
<dbReference type="EMBL" id="JAWWNJ010000019">
    <property type="protein sequence ID" value="KAK7036156.1"/>
    <property type="molecule type" value="Genomic_DNA"/>
</dbReference>
<dbReference type="Proteomes" id="UP001362999">
    <property type="component" value="Unassembled WGS sequence"/>
</dbReference>
<keyword evidence="1" id="KW-1133">Transmembrane helix</keyword>
<dbReference type="AlphaFoldDB" id="A0AAW0CAZ6"/>
<reference evidence="2 3" key="1">
    <citation type="journal article" date="2024" name="J Genomics">
        <title>Draft genome sequencing and assembly of Favolaschia claudopus CIRM-BRFM 2984 isolated from oak limbs.</title>
        <authorList>
            <person name="Navarro D."/>
            <person name="Drula E."/>
            <person name="Chaduli D."/>
            <person name="Cazenave R."/>
            <person name="Ahrendt S."/>
            <person name="Wang J."/>
            <person name="Lipzen A."/>
            <person name="Daum C."/>
            <person name="Barry K."/>
            <person name="Grigoriev I.V."/>
            <person name="Favel A."/>
            <person name="Rosso M.N."/>
            <person name="Martin F."/>
        </authorList>
    </citation>
    <scope>NUCLEOTIDE SEQUENCE [LARGE SCALE GENOMIC DNA]</scope>
    <source>
        <strain evidence="2 3">CIRM-BRFM 2984</strain>
    </source>
</reference>
<comment type="caution">
    <text evidence="2">The sequence shown here is derived from an EMBL/GenBank/DDBJ whole genome shotgun (WGS) entry which is preliminary data.</text>
</comment>
<evidence type="ECO:0000313" key="2">
    <source>
        <dbReference type="EMBL" id="KAK7036156.1"/>
    </source>
</evidence>
<evidence type="ECO:0000313" key="3">
    <source>
        <dbReference type="Proteomes" id="UP001362999"/>
    </source>
</evidence>
<keyword evidence="3" id="KW-1185">Reference proteome</keyword>